<dbReference type="Proteomes" id="UP001218218">
    <property type="component" value="Unassembled WGS sequence"/>
</dbReference>
<dbReference type="Gene3D" id="1.25.40.10">
    <property type="entry name" value="Tetratricopeptide repeat domain"/>
    <property type="match status" value="1"/>
</dbReference>
<dbReference type="PANTHER" id="PTHR46082:SF11">
    <property type="entry name" value="AAA+ ATPASE DOMAIN-CONTAINING PROTEIN-RELATED"/>
    <property type="match status" value="1"/>
</dbReference>
<keyword evidence="2" id="KW-1185">Reference proteome</keyword>
<name>A0AAD7ESP4_9AGAR</name>
<feature type="non-terminal residue" evidence="1">
    <location>
        <position position="69"/>
    </location>
</feature>
<accession>A0AAD7ESP4</accession>
<proteinExistence type="predicted"/>
<dbReference type="Pfam" id="PF13374">
    <property type="entry name" value="TPR_10"/>
    <property type="match status" value="1"/>
</dbReference>
<protein>
    <recommendedName>
        <fullName evidence="3">Kinesin light chain</fullName>
    </recommendedName>
</protein>
<evidence type="ECO:0008006" key="3">
    <source>
        <dbReference type="Google" id="ProtNLM"/>
    </source>
</evidence>
<dbReference type="InterPro" id="IPR053137">
    <property type="entry name" value="NLR-like"/>
</dbReference>
<evidence type="ECO:0000313" key="2">
    <source>
        <dbReference type="Proteomes" id="UP001218218"/>
    </source>
</evidence>
<dbReference type="PANTHER" id="PTHR46082">
    <property type="entry name" value="ATP/GTP-BINDING PROTEIN-RELATED"/>
    <property type="match status" value="1"/>
</dbReference>
<dbReference type="InterPro" id="IPR011990">
    <property type="entry name" value="TPR-like_helical_dom_sf"/>
</dbReference>
<comment type="caution">
    <text evidence="1">The sequence shown here is derived from an EMBL/GenBank/DDBJ whole genome shotgun (WGS) entry which is preliminary data.</text>
</comment>
<sequence length="69" mass="7499">IEAIVLEKRKLLLGADHPNTLSAMGNLAVTYSELGRYQEAEPLETIVLEKQKLLLGAGHPDTLDAMANL</sequence>
<reference evidence="1" key="1">
    <citation type="submission" date="2023-03" db="EMBL/GenBank/DDBJ databases">
        <title>Massive genome expansion in bonnet fungi (Mycena s.s.) driven by repeated elements and novel gene families across ecological guilds.</title>
        <authorList>
            <consortium name="Lawrence Berkeley National Laboratory"/>
            <person name="Harder C.B."/>
            <person name="Miyauchi S."/>
            <person name="Viragh M."/>
            <person name="Kuo A."/>
            <person name="Thoen E."/>
            <person name="Andreopoulos B."/>
            <person name="Lu D."/>
            <person name="Skrede I."/>
            <person name="Drula E."/>
            <person name="Henrissat B."/>
            <person name="Morin E."/>
            <person name="Kohler A."/>
            <person name="Barry K."/>
            <person name="LaButti K."/>
            <person name="Morin E."/>
            <person name="Salamov A."/>
            <person name="Lipzen A."/>
            <person name="Mereny Z."/>
            <person name="Hegedus B."/>
            <person name="Baldrian P."/>
            <person name="Stursova M."/>
            <person name="Weitz H."/>
            <person name="Taylor A."/>
            <person name="Grigoriev I.V."/>
            <person name="Nagy L.G."/>
            <person name="Martin F."/>
            <person name="Kauserud H."/>
        </authorList>
    </citation>
    <scope>NUCLEOTIDE SEQUENCE</scope>
    <source>
        <strain evidence="1">CBHHK002</strain>
    </source>
</reference>
<evidence type="ECO:0000313" key="1">
    <source>
        <dbReference type="EMBL" id="KAJ7347989.1"/>
    </source>
</evidence>
<feature type="non-terminal residue" evidence="1">
    <location>
        <position position="1"/>
    </location>
</feature>
<organism evidence="1 2">
    <name type="scientific">Mycena albidolilacea</name>
    <dbReference type="NCBI Taxonomy" id="1033008"/>
    <lineage>
        <taxon>Eukaryota</taxon>
        <taxon>Fungi</taxon>
        <taxon>Dikarya</taxon>
        <taxon>Basidiomycota</taxon>
        <taxon>Agaricomycotina</taxon>
        <taxon>Agaricomycetes</taxon>
        <taxon>Agaricomycetidae</taxon>
        <taxon>Agaricales</taxon>
        <taxon>Marasmiineae</taxon>
        <taxon>Mycenaceae</taxon>
        <taxon>Mycena</taxon>
    </lineage>
</organism>
<dbReference type="SUPFAM" id="SSF48452">
    <property type="entry name" value="TPR-like"/>
    <property type="match status" value="1"/>
</dbReference>
<dbReference type="AlphaFoldDB" id="A0AAD7ESP4"/>
<gene>
    <name evidence="1" type="ORF">DFH08DRAFT_670253</name>
</gene>
<dbReference type="EMBL" id="JARIHO010000018">
    <property type="protein sequence ID" value="KAJ7347989.1"/>
    <property type="molecule type" value="Genomic_DNA"/>
</dbReference>